<organism evidence="3 4">
    <name type="scientific">Rhizoctonia solani</name>
    <dbReference type="NCBI Taxonomy" id="456999"/>
    <lineage>
        <taxon>Eukaryota</taxon>
        <taxon>Fungi</taxon>
        <taxon>Dikarya</taxon>
        <taxon>Basidiomycota</taxon>
        <taxon>Agaricomycotina</taxon>
        <taxon>Agaricomycetes</taxon>
        <taxon>Cantharellales</taxon>
        <taxon>Ceratobasidiaceae</taxon>
        <taxon>Rhizoctonia</taxon>
    </lineage>
</organism>
<gene>
    <name evidence="3" type="ORF">RDB_LOCUS71760</name>
</gene>
<proteinExistence type="predicted"/>
<keyword evidence="2" id="KW-0472">Membrane</keyword>
<sequence length="66" mass="7055">MNGPVDLEGNNRQDVMVEKAQSDDTERPSFWKSRKGTITNAAIISVVIIAAAVGGVCGEILKNNQP</sequence>
<dbReference type="EMBL" id="CAJMWZ010003744">
    <property type="protein sequence ID" value="CAE6478341.1"/>
    <property type="molecule type" value="Genomic_DNA"/>
</dbReference>
<dbReference type="Proteomes" id="UP000663850">
    <property type="component" value="Unassembled WGS sequence"/>
</dbReference>
<feature type="compositionally biased region" description="Basic and acidic residues" evidence="1">
    <location>
        <begin position="9"/>
        <end position="29"/>
    </location>
</feature>
<feature type="region of interest" description="Disordered" evidence="1">
    <location>
        <begin position="1"/>
        <end position="31"/>
    </location>
</feature>
<evidence type="ECO:0000313" key="3">
    <source>
        <dbReference type="EMBL" id="CAE6478341.1"/>
    </source>
</evidence>
<evidence type="ECO:0000256" key="1">
    <source>
        <dbReference type="SAM" id="MobiDB-lite"/>
    </source>
</evidence>
<reference evidence="3" key="1">
    <citation type="submission" date="2021-01" db="EMBL/GenBank/DDBJ databases">
        <authorList>
            <person name="Kaushik A."/>
        </authorList>
    </citation>
    <scope>NUCLEOTIDE SEQUENCE</scope>
    <source>
        <strain evidence="3">Type strain: AG8-Rh-89/</strain>
    </source>
</reference>
<name>A0A8H3CEL2_9AGAM</name>
<protein>
    <submittedName>
        <fullName evidence="3">Uncharacterized protein</fullName>
    </submittedName>
</protein>
<comment type="caution">
    <text evidence="3">The sequence shown here is derived from an EMBL/GenBank/DDBJ whole genome shotgun (WGS) entry which is preliminary data.</text>
</comment>
<keyword evidence="2" id="KW-0812">Transmembrane</keyword>
<dbReference type="AlphaFoldDB" id="A0A8H3CEL2"/>
<accession>A0A8H3CEL2</accession>
<evidence type="ECO:0000313" key="4">
    <source>
        <dbReference type="Proteomes" id="UP000663850"/>
    </source>
</evidence>
<evidence type="ECO:0000256" key="2">
    <source>
        <dbReference type="SAM" id="Phobius"/>
    </source>
</evidence>
<feature type="transmembrane region" description="Helical" evidence="2">
    <location>
        <begin position="38"/>
        <end position="61"/>
    </location>
</feature>
<keyword evidence="2" id="KW-1133">Transmembrane helix</keyword>